<sequence length="100" mass="11535">MDHRYRFSIVFPSKMYERQVKALEKEAQVEKRAIEQACHALAKRTFACEADAQAECLLFSQKHRGHSIPLTLPLFLKQKCFESLVAENRNGLSPRKQSTV</sequence>
<proteinExistence type="predicted"/>
<keyword evidence="3" id="KW-1185">Reference proteome</keyword>
<evidence type="ECO:0000256" key="1">
    <source>
        <dbReference type="SAM" id="Coils"/>
    </source>
</evidence>
<keyword evidence="1" id="KW-0175">Coiled coil</keyword>
<dbReference type="EMBL" id="WNKU01000011">
    <property type="protein sequence ID" value="MTV49402.1"/>
    <property type="molecule type" value="Genomic_DNA"/>
</dbReference>
<name>A0A6I3SL41_HELMO</name>
<evidence type="ECO:0000313" key="2">
    <source>
        <dbReference type="EMBL" id="MTV49402.1"/>
    </source>
</evidence>
<dbReference type="AlphaFoldDB" id="A0A6I3SL41"/>
<protein>
    <submittedName>
        <fullName evidence="2">Uncharacterized protein</fullName>
    </submittedName>
</protein>
<comment type="caution">
    <text evidence="2">The sequence shown here is derived from an EMBL/GenBank/DDBJ whole genome shotgun (WGS) entry which is preliminary data.</text>
</comment>
<dbReference type="RefSeq" id="WP_155476509.1">
    <property type="nucleotide sequence ID" value="NZ_WNKU01000011.1"/>
</dbReference>
<reference evidence="2 3" key="1">
    <citation type="submission" date="2019-11" db="EMBL/GenBank/DDBJ databases">
        <title>Whole-genome sequence of a the green, strictly anaerobic photosynthetic bacterium Heliobacillus mobilis DSM 6151.</title>
        <authorList>
            <person name="Kyndt J.A."/>
            <person name="Meyer T.E."/>
        </authorList>
    </citation>
    <scope>NUCLEOTIDE SEQUENCE [LARGE SCALE GENOMIC DNA]</scope>
    <source>
        <strain evidence="2 3">DSM 6151</strain>
    </source>
</reference>
<accession>A0A6I3SL41</accession>
<feature type="coiled-coil region" evidence="1">
    <location>
        <begin position="13"/>
        <end position="40"/>
    </location>
</feature>
<gene>
    <name evidence="2" type="ORF">GJ688_10475</name>
</gene>
<evidence type="ECO:0000313" key="3">
    <source>
        <dbReference type="Proteomes" id="UP000430670"/>
    </source>
</evidence>
<organism evidence="2 3">
    <name type="scientific">Heliobacterium mobile</name>
    <name type="common">Heliobacillus mobilis</name>
    <dbReference type="NCBI Taxonomy" id="28064"/>
    <lineage>
        <taxon>Bacteria</taxon>
        <taxon>Bacillati</taxon>
        <taxon>Bacillota</taxon>
        <taxon>Clostridia</taxon>
        <taxon>Eubacteriales</taxon>
        <taxon>Heliobacteriaceae</taxon>
        <taxon>Heliobacterium</taxon>
    </lineage>
</organism>
<dbReference type="Proteomes" id="UP000430670">
    <property type="component" value="Unassembled WGS sequence"/>
</dbReference>